<dbReference type="EMBL" id="VSDO01000001">
    <property type="protein sequence ID" value="TYA14135.1"/>
    <property type="molecule type" value="Genomic_DNA"/>
</dbReference>
<dbReference type="Proteomes" id="UP000325218">
    <property type="component" value="Unassembled WGS sequence"/>
</dbReference>
<gene>
    <name evidence="11" type="ORF">FRY98_00135</name>
</gene>
<dbReference type="Gene3D" id="3.30.300.210">
    <property type="entry name" value="Nutrient germinant receptor protein C, domain 3"/>
    <property type="match status" value="1"/>
</dbReference>
<evidence type="ECO:0000256" key="4">
    <source>
        <dbReference type="ARBA" id="ARBA00022729"/>
    </source>
</evidence>
<dbReference type="Pfam" id="PF05504">
    <property type="entry name" value="Spore_GerAC"/>
    <property type="match status" value="1"/>
</dbReference>
<name>A0A5D0CZY7_9BACL</name>
<evidence type="ECO:0000256" key="6">
    <source>
        <dbReference type="ARBA" id="ARBA00023139"/>
    </source>
</evidence>
<evidence type="ECO:0000256" key="1">
    <source>
        <dbReference type="ARBA" id="ARBA00004635"/>
    </source>
</evidence>
<comment type="subcellular location">
    <subcellularLocation>
        <location evidence="1">Membrane</location>
        <topology evidence="1">Lipid-anchor</topology>
    </subcellularLocation>
</comment>
<evidence type="ECO:0000313" key="12">
    <source>
        <dbReference type="Proteomes" id="UP000325218"/>
    </source>
</evidence>
<dbReference type="RefSeq" id="WP_148449565.1">
    <property type="nucleotide sequence ID" value="NZ_VSDO01000001.1"/>
</dbReference>
<dbReference type="GO" id="GO:0009847">
    <property type="term" value="P:spore germination"/>
    <property type="evidence" value="ECO:0007669"/>
    <property type="project" value="InterPro"/>
</dbReference>
<dbReference type="InterPro" id="IPR008844">
    <property type="entry name" value="Spore_GerAC-like"/>
</dbReference>
<evidence type="ECO:0000313" key="11">
    <source>
        <dbReference type="EMBL" id="TYA14135.1"/>
    </source>
</evidence>
<dbReference type="InterPro" id="IPR057336">
    <property type="entry name" value="GerAC_N"/>
</dbReference>
<feature type="domain" description="Spore germination protein N-terminal" evidence="10">
    <location>
        <begin position="23"/>
        <end position="201"/>
    </location>
</feature>
<keyword evidence="6" id="KW-0564">Palmitate</keyword>
<dbReference type="InterPro" id="IPR046953">
    <property type="entry name" value="Spore_GerAC-like_C"/>
</dbReference>
<evidence type="ECO:0000256" key="5">
    <source>
        <dbReference type="ARBA" id="ARBA00023136"/>
    </source>
</evidence>
<protein>
    <submittedName>
        <fullName evidence="11">Ger(X)C family spore germination protein</fullName>
    </submittedName>
</protein>
<dbReference type="PROSITE" id="PS51257">
    <property type="entry name" value="PROKAR_LIPOPROTEIN"/>
    <property type="match status" value="1"/>
</dbReference>
<reference evidence="11 12" key="1">
    <citation type="submission" date="2019-08" db="EMBL/GenBank/DDBJ databases">
        <title>Genome sequencing of Paenibacillus faecis DSM 23593(T).</title>
        <authorList>
            <person name="Kook J.-K."/>
            <person name="Park S.-N."/>
            <person name="Lim Y.K."/>
        </authorList>
    </citation>
    <scope>NUCLEOTIDE SEQUENCE [LARGE SCALE GENOMIC DNA]</scope>
    <source>
        <strain evidence="11 12">DSM 23593</strain>
    </source>
</reference>
<dbReference type="InterPro" id="IPR038501">
    <property type="entry name" value="Spore_GerAC_C_sf"/>
</dbReference>
<accession>A0A5D0CZY7</accession>
<evidence type="ECO:0000259" key="10">
    <source>
        <dbReference type="Pfam" id="PF25198"/>
    </source>
</evidence>
<keyword evidence="7" id="KW-0449">Lipoprotein</keyword>
<evidence type="ECO:0000256" key="2">
    <source>
        <dbReference type="ARBA" id="ARBA00007886"/>
    </source>
</evidence>
<evidence type="ECO:0000259" key="9">
    <source>
        <dbReference type="Pfam" id="PF05504"/>
    </source>
</evidence>
<evidence type="ECO:0000256" key="7">
    <source>
        <dbReference type="ARBA" id="ARBA00023288"/>
    </source>
</evidence>
<keyword evidence="4 8" id="KW-0732">Signal</keyword>
<dbReference type="OrthoDB" id="9816067at2"/>
<sequence>MRRIRTCCLLVLLSLFVTGCWNRTELNELGITVATGFDRENGKWSMSYQIAVPSAMGTAQSGSGGGGGGGKPSVHVFTTVGSSIREAADLGYVENPRRLYFAHTDLLVIGREAAEFGISEILGLYFRNNDARETVLVALTDGKARDILTKVVPSETMPGTALAEIIQKESNFSSIFPKVKVYELAQKVLSDAGAAGVPVLEFTGKGQSGMESLEQTTSSPGTLKLTRLGVFHRDRFVGWMNREESFGISWLSDHVKGSTLAFGCSEGSQEKKQSSFRITNAKTTVTPIKSGEHFKMKIKVKAKGDLLEFQCNGDLTKPEVIRKIEKTLEEDILAIIQAGWKASKRMRVDLPGFADKVHRKYPKTWREIKATWEDELAHIELDTEVHVSVQRPGLIKKSFEQLQKETGEQDR</sequence>
<feature type="domain" description="Spore germination GerAC-like C-terminal" evidence="9">
    <location>
        <begin position="228"/>
        <end position="393"/>
    </location>
</feature>
<evidence type="ECO:0000256" key="3">
    <source>
        <dbReference type="ARBA" id="ARBA00022544"/>
    </source>
</evidence>
<evidence type="ECO:0000256" key="8">
    <source>
        <dbReference type="SAM" id="SignalP"/>
    </source>
</evidence>
<keyword evidence="12" id="KW-1185">Reference proteome</keyword>
<dbReference type="NCBIfam" id="TIGR02887">
    <property type="entry name" value="spore_ger_x_C"/>
    <property type="match status" value="1"/>
</dbReference>
<feature type="chain" id="PRO_5023137379" evidence="8">
    <location>
        <begin position="24"/>
        <end position="411"/>
    </location>
</feature>
<dbReference type="PANTHER" id="PTHR35789:SF1">
    <property type="entry name" value="SPORE GERMINATION PROTEIN B3"/>
    <property type="match status" value="1"/>
</dbReference>
<dbReference type="PANTHER" id="PTHR35789">
    <property type="entry name" value="SPORE GERMINATION PROTEIN B3"/>
    <property type="match status" value="1"/>
</dbReference>
<dbReference type="Pfam" id="PF25198">
    <property type="entry name" value="Spore_GerAC_N"/>
    <property type="match status" value="1"/>
</dbReference>
<keyword evidence="3" id="KW-0309">Germination</keyword>
<organism evidence="11 12">
    <name type="scientific">Paenibacillus faecis</name>
    <dbReference type="NCBI Taxonomy" id="862114"/>
    <lineage>
        <taxon>Bacteria</taxon>
        <taxon>Bacillati</taxon>
        <taxon>Bacillota</taxon>
        <taxon>Bacilli</taxon>
        <taxon>Bacillales</taxon>
        <taxon>Paenibacillaceae</taxon>
        <taxon>Paenibacillus</taxon>
    </lineage>
</organism>
<comment type="similarity">
    <text evidence="2">Belongs to the GerABKC lipoprotein family.</text>
</comment>
<proteinExistence type="inferred from homology"/>
<dbReference type="AlphaFoldDB" id="A0A5D0CZY7"/>
<dbReference type="GO" id="GO:0016020">
    <property type="term" value="C:membrane"/>
    <property type="evidence" value="ECO:0007669"/>
    <property type="project" value="UniProtKB-SubCell"/>
</dbReference>
<feature type="signal peptide" evidence="8">
    <location>
        <begin position="1"/>
        <end position="23"/>
    </location>
</feature>
<comment type="caution">
    <text evidence="11">The sequence shown here is derived from an EMBL/GenBank/DDBJ whole genome shotgun (WGS) entry which is preliminary data.</text>
</comment>
<keyword evidence="5" id="KW-0472">Membrane</keyword>